<keyword evidence="2" id="KW-1185">Reference proteome</keyword>
<protein>
    <submittedName>
        <fullName evidence="1">Uncharacterized protein</fullName>
    </submittedName>
</protein>
<dbReference type="PANTHER" id="PTHR33116">
    <property type="entry name" value="REVERSE TRANSCRIPTASE ZINC-BINDING DOMAIN-CONTAINING PROTEIN-RELATED-RELATED"/>
    <property type="match status" value="1"/>
</dbReference>
<dbReference type="PANTHER" id="PTHR33116:SF86">
    <property type="entry name" value="REVERSE TRANSCRIPTASE DOMAIN-CONTAINING PROTEIN"/>
    <property type="match status" value="1"/>
</dbReference>
<organism evidence="1 2">
    <name type="scientific">Linum tenue</name>
    <dbReference type="NCBI Taxonomy" id="586396"/>
    <lineage>
        <taxon>Eukaryota</taxon>
        <taxon>Viridiplantae</taxon>
        <taxon>Streptophyta</taxon>
        <taxon>Embryophyta</taxon>
        <taxon>Tracheophyta</taxon>
        <taxon>Spermatophyta</taxon>
        <taxon>Magnoliopsida</taxon>
        <taxon>eudicotyledons</taxon>
        <taxon>Gunneridae</taxon>
        <taxon>Pentapetalae</taxon>
        <taxon>rosids</taxon>
        <taxon>fabids</taxon>
        <taxon>Malpighiales</taxon>
        <taxon>Linaceae</taxon>
        <taxon>Linum</taxon>
    </lineage>
</organism>
<dbReference type="Proteomes" id="UP001154282">
    <property type="component" value="Unassembled WGS sequence"/>
</dbReference>
<sequence>MMSCFRIPSFFCRGLNGHLARFWWSQQDSEGGMRWTSWRALCRHKSIEGLGFRDLDSNNIALLAKQAWRIVQDPDSLLATTYKGSFRRIFCEIWLRLAAAEYIADFSMIPSTFDSRSWKFLWSLPV</sequence>
<dbReference type="AlphaFoldDB" id="A0AAV0LBP5"/>
<evidence type="ECO:0000313" key="1">
    <source>
        <dbReference type="EMBL" id="CAI0431707.1"/>
    </source>
</evidence>
<name>A0AAV0LBP5_9ROSI</name>
<gene>
    <name evidence="1" type="ORF">LITE_LOCUS23124</name>
</gene>
<reference evidence="1" key="1">
    <citation type="submission" date="2022-08" db="EMBL/GenBank/DDBJ databases">
        <authorList>
            <person name="Gutierrez-Valencia J."/>
        </authorList>
    </citation>
    <scope>NUCLEOTIDE SEQUENCE</scope>
</reference>
<evidence type="ECO:0000313" key="2">
    <source>
        <dbReference type="Proteomes" id="UP001154282"/>
    </source>
</evidence>
<accession>A0AAV0LBP5</accession>
<comment type="caution">
    <text evidence="1">The sequence shown here is derived from an EMBL/GenBank/DDBJ whole genome shotgun (WGS) entry which is preliminary data.</text>
</comment>
<feature type="non-terminal residue" evidence="1">
    <location>
        <position position="126"/>
    </location>
</feature>
<dbReference type="EMBL" id="CAMGYJ010000006">
    <property type="protein sequence ID" value="CAI0431707.1"/>
    <property type="molecule type" value="Genomic_DNA"/>
</dbReference>
<proteinExistence type="predicted"/>